<feature type="compositionally biased region" description="Polar residues" evidence="1">
    <location>
        <begin position="55"/>
        <end position="66"/>
    </location>
</feature>
<feature type="compositionally biased region" description="Polar residues" evidence="1">
    <location>
        <begin position="19"/>
        <end position="33"/>
    </location>
</feature>
<proteinExistence type="predicted"/>
<gene>
    <name evidence="2" type="ORF">BOTCAL_0091g00350</name>
</gene>
<protein>
    <submittedName>
        <fullName evidence="2">Uncharacterized protein</fullName>
    </submittedName>
</protein>
<accession>A0A4Y8D7F9</accession>
<reference evidence="2 3" key="1">
    <citation type="submission" date="2017-11" db="EMBL/GenBank/DDBJ databases">
        <title>Comparative genomics of Botrytis spp.</title>
        <authorList>
            <person name="Valero-Jimenez C.A."/>
            <person name="Tapia P."/>
            <person name="Veloso J."/>
            <person name="Silva-Moreno E."/>
            <person name="Staats M."/>
            <person name="Valdes J.H."/>
            <person name="Van Kan J.A.L."/>
        </authorList>
    </citation>
    <scope>NUCLEOTIDE SEQUENCE [LARGE SCALE GENOMIC DNA]</scope>
    <source>
        <strain evidence="2 3">MUCL2830</strain>
    </source>
</reference>
<sequence length="66" mass="7089">MKAWKHSVLPSLPPKPSPQTTNPIKLNPSNPQIHFTPPSPVPSQPPPPSPRTRGKQGTTHSASPMP</sequence>
<feature type="compositionally biased region" description="Pro residues" evidence="1">
    <location>
        <begin position="37"/>
        <end position="50"/>
    </location>
</feature>
<keyword evidence="3" id="KW-1185">Reference proteome</keyword>
<evidence type="ECO:0000313" key="3">
    <source>
        <dbReference type="Proteomes" id="UP000297299"/>
    </source>
</evidence>
<comment type="caution">
    <text evidence="2">The sequence shown here is derived from an EMBL/GenBank/DDBJ whole genome shotgun (WGS) entry which is preliminary data.</text>
</comment>
<feature type="region of interest" description="Disordered" evidence="1">
    <location>
        <begin position="1"/>
        <end position="66"/>
    </location>
</feature>
<dbReference type="Proteomes" id="UP000297299">
    <property type="component" value="Unassembled WGS sequence"/>
</dbReference>
<dbReference type="EMBL" id="PHWZ01000091">
    <property type="protein sequence ID" value="TEY71550.1"/>
    <property type="molecule type" value="Genomic_DNA"/>
</dbReference>
<evidence type="ECO:0000256" key="1">
    <source>
        <dbReference type="SAM" id="MobiDB-lite"/>
    </source>
</evidence>
<organism evidence="2 3">
    <name type="scientific">Botryotinia calthae</name>
    <dbReference type="NCBI Taxonomy" id="38488"/>
    <lineage>
        <taxon>Eukaryota</taxon>
        <taxon>Fungi</taxon>
        <taxon>Dikarya</taxon>
        <taxon>Ascomycota</taxon>
        <taxon>Pezizomycotina</taxon>
        <taxon>Leotiomycetes</taxon>
        <taxon>Helotiales</taxon>
        <taxon>Sclerotiniaceae</taxon>
        <taxon>Botryotinia</taxon>
    </lineage>
</organism>
<dbReference type="AlphaFoldDB" id="A0A4Y8D7F9"/>
<name>A0A4Y8D7F9_9HELO</name>
<evidence type="ECO:0000313" key="2">
    <source>
        <dbReference type="EMBL" id="TEY71550.1"/>
    </source>
</evidence>